<keyword evidence="5 7" id="KW-1133">Transmembrane helix</keyword>
<evidence type="ECO:0000256" key="2">
    <source>
        <dbReference type="ARBA" id="ARBA00006679"/>
    </source>
</evidence>
<evidence type="ECO:0000256" key="6">
    <source>
        <dbReference type="ARBA" id="ARBA00023136"/>
    </source>
</evidence>
<evidence type="ECO:0000313" key="9">
    <source>
        <dbReference type="Proteomes" id="UP000076830"/>
    </source>
</evidence>
<protein>
    <recommendedName>
        <fullName evidence="10">DoxX family protein</fullName>
    </recommendedName>
</protein>
<feature type="transmembrane region" description="Helical" evidence="7">
    <location>
        <begin position="108"/>
        <end position="125"/>
    </location>
</feature>
<proteinExistence type="inferred from homology"/>
<evidence type="ECO:0000256" key="5">
    <source>
        <dbReference type="ARBA" id="ARBA00022989"/>
    </source>
</evidence>
<gene>
    <name evidence="8" type="ORF">I596_3120</name>
</gene>
<dbReference type="RefSeq" id="WP_067649500.1">
    <property type="nucleotide sequence ID" value="NZ_CP015249.1"/>
</dbReference>
<comment type="subcellular location">
    <subcellularLocation>
        <location evidence="1">Cell membrane</location>
        <topology evidence="1">Multi-pass membrane protein</topology>
    </subcellularLocation>
</comment>
<dbReference type="AlphaFoldDB" id="A0A160DXL9"/>
<feature type="transmembrane region" description="Helical" evidence="7">
    <location>
        <begin position="50"/>
        <end position="75"/>
    </location>
</feature>
<name>A0A160DXL9_9GAMM</name>
<dbReference type="PANTHER" id="PTHR33452:SF1">
    <property type="entry name" value="INNER MEMBRANE PROTEIN YPHA-RELATED"/>
    <property type="match status" value="1"/>
</dbReference>
<evidence type="ECO:0008006" key="10">
    <source>
        <dbReference type="Google" id="ProtNLM"/>
    </source>
</evidence>
<dbReference type="KEGG" id="dko:I596_3120"/>
<dbReference type="OrthoDB" id="8778559at2"/>
<dbReference type="Proteomes" id="UP000076830">
    <property type="component" value="Chromosome"/>
</dbReference>
<keyword evidence="6 7" id="KW-0472">Membrane</keyword>
<organism evidence="8 9">
    <name type="scientific">Dokdonella koreensis DS-123</name>
    <dbReference type="NCBI Taxonomy" id="1300342"/>
    <lineage>
        <taxon>Bacteria</taxon>
        <taxon>Pseudomonadati</taxon>
        <taxon>Pseudomonadota</taxon>
        <taxon>Gammaproteobacteria</taxon>
        <taxon>Lysobacterales</taxon>
        <taxon>Rhodanobacteraceae</taxon>
        <taxon>Dokdonella</taxon>
    </lineage>
</organism>
<evidence type="ECO:0000256" key="4">
    <source>
        <dbReference type="ARBA" id="ARBA00022692"/>
    </source>
</evidence>
<dbReference type="GO" id="GO:0005886">
    <property type="term" value="C:plasma membrane"/>
    <property type="evidence" value="ECO:0007669"/>
    <property type="project" value="UniProtKB-SubCell"/>
</dbReference>
<evidence type="ECO:0000256" key="7">
    <source>
        <dbReference type="SAM" id="Phobius"/>
    </source>
</evidence>
<dbReference type="EMBL" id="CP015249">
    <property type="protein sequence ID" value="ANB19110.1"/>
    <property type="molecule type" value="Genomic_DNA"/>
</dbReference>
<keyword evidence="9" id="KW-1185">Reference proteome</keyword>
<comment type="similarity">
    <text evidence="2">Belongs to the DoxX family.</text>
</comment>
<dbReference type="Pfam" id="PF07681">
    <property type="entry name" value="DoxX"/>
    <property type="match status" value="1"/>
</dbReference>
<evidence type="ECO:0000256" key="1">
    <source>
        <dbReference type="ARBA" id="ARBA00004651"/>
    </source>
</evidence>
<evidence type="ECO:0000256" key="3">
    <source>
        <dbReference type="ARBA" id="ARBA00022475"/>
    </source>
</evidence>
<keyword evidence="4 7" id="KW-0812">Transmembrane</keyword>
<keyword evidence="3" id="KW-1003">Cell membrane</keyword>
<dbReference type="PANTHER" id="PTHR33452">
    <property type="entry name" value="OXIDOREDUCTASE CATD-RELATED"/>
    <property type="match status" value="1"/>
</dbReference>
<evidence type="ECO:0000313" key="8">
    <source>
        <dbReference type="EMBL" id="ANB19110.1"/>
    </source>
</evidence>
<sequence length="130" mass="13596">MRYPYLTQAQALVLLRATLALLFMAHAVVRLVNGSVPQFAAFLQNAGFPAATGLVLAISAYEIGAGLLIAAGIGVRWLSGGLFFIVLMGIVLIHARLGWFVGEHGTGGVEYSLALMAALLVIAAADREAS</sequence>
<accession>A0A160DXL9</accession>
<feature type="transmembrane region" description="Helical" evidence="7">
    <location>
        <begin position="82"/>
        <end position="102"/>
    </location>
</feature>
<reference evidence="8 9" key="1">
    <citation type="submission" date="2016-04" db="EMBL/GenBank/DDBJ databases">
        <title>Complete genome sequence of Dokdonella koreensis DS-123T.</title>
        <authorList>
            <person name="Kim J.F."/>
            <person name="Lee H."/>
            <person name="Kwak M.-J."/>
        </authorList>
    </citation>
    <scope>NUCLEOTIDE SEQUENCE [LARGE SCALE GENOMIC DNA]</scope>
    <source>
        <strain evidence="8 9">DS-123</strain>
    </source>
</reference>
<dbReference type="InterPro" id="IPR051907">
    <property type="entry name" value="DoxX-like_oxidoreductase"/>
</dbReference>
<dbReference type="InterPro" id="IPR032808">
    <property type="entry name" value="DoxX"/>
</dbReference>